<gene>
    <name evidence="1" type="ORF">ATO10_01165</name>
</gene>
<accession>A0A058ZP49</accession>
<organism evidence="1 2">
    <name type="scientific">Actibacterium atlanticum</name>
    <dbReference type="NCBI Taxonomy" id="1461693"/>
    <lineage>
        <taxon>Bacteria</taxon>
        <taxon>Pseudomonadati</taxon>
        <taxon>Pseudomonadota</taxon>
        <taxon>Alphaproteobacteria</taxon>
        <taxon>Rhodobacterales</taxon>
        <taxon>Roseobacteraceae</taxon>
        <taxon>Actibacterium</taxon>
    </lineage>
</organism>
<evidence type="ECO:0000313" key="1">
    <source>
        <dbReference type="EMBL" id="KCV83328.1"/>
    </source>
</evidence>
<dbReference type="Proteomes" id="UP000024836">
    <property type="component" value="Unassembled WGS sequence"/>
</dbReference>
<name>A0A058ZP49_9RHOB</name>
<proteinExistence type="predicted"/>
<evidence type="ECO:0000313" key="2">
    <source>
        <dbReference type="Proteomes" id="UP000024836"/>
    </source>
</evidence>
<reference evidence="1 2" key="1">
    <citation type="submission" date="2013-04" db="EMBL/GenBank/DDBJ databases">
        <title>Shimia sp. 22II-S11-Z10 Genome Sequencing.</title>
        <authorList>
            <person name="Lai Q."/>
            <person name="Li G."/>
            <person name="Shao Z."/>
        </authorList>
    </citation>
    <scope>NUCLEOTIDE SEQUENCE [LARGE SCALE GENOMIC DNA]</scope>
    <source>
        <strain evidence="2">22II-S11-Z10</strain>
    </source>
</reference>
<keyword evidence="2" id="KW-1185">Reference proteome</keyword>
<dbReference type="EMBL" id="AQQY01000001">
    <property type="protein sequence ID" value="KCV83328.1"/>
    <property type="molecule type" value="Genomic_DNA"/>
</dbReference>
<dbReference type="STRING" id="1461693.ATO10_01165"/>
<sequence length="63" mass="7290">MKRPRILCKAIGLRIHRKIKLYTILRTKFLRRSKTSDNFLRISETTPLVAAKNLSLSRCSTAC</sequence>
<comment type="caution">
    <text evidence="1">The sequence shown here is derived from an EMBL/GenBank/DDBJ whole genome shotgun (WGS) entry which is preliminary data.</text>
</comment>
<dbReference type="AlphaFoldDB" id="A0A058ZP49"/>
<protein>
    <submittedName>
        <fullName evidence="1">Uncharacterized protein</fullName>
    </submittedName>
</protein>